<keyword evidence="11 12" id="KW-0472">Membrane</keyword>
<evidence type="ECO:0000256" key="5">
    <source>
        <dbReference type="ARBA" id="ARBA00022448"/>
    </source>
</evidence>
<dbReference type="NCBIfam" id="TIGR03141">
    <property type="entry name" value="cytochro_ccmD"/>
    <property type="match status" value="1"/>
</dbReference>
<keyword evidence="10 12" id="KW-1133">Transmembrane helix</keyword>
<keyword evidence="15" id="KW-1185">Reference proteome</keyword>
<accession>A0ABQ5U9G4</accession>
<evidence type="ECO:0000256" key="4">
    <source>
        <dbReference type="ARBA" id="ARBA00016461"/>
    </source>
</evidence>
<evidence type="ECO:0000256" key="1">
    <source>
        <dbReference type="ARBA" id="ARBA00002442"/>
    </source>
</evidence>
<evidence type="ECO:0000256" key="12">
    <source>
        <dbReference type="RuleBase" id="RU363101"/>
    </source>
</evidence>
<keyword evidence="9 12" id="KW-0201">Cytochrome c-type biogenesis</keyword>
<reference evidence="14" key="1">
    <citation type="journal article" date="2014" name="Int. J. Syst. Evol. Microbiol.">
        <title>Complete genome of a new Firmicutes species belonging to the dominant human colonic microbiota ('Ruminococcus bicirculans') reveals two chromosomes and a selective capacity to utilize plant glucans.</title>
        <authorList>
            <consortium name="NISC Comparative Sequencing Program"/>
            <person name="Wegmann U."/>
            <person name="Louis P."/>
            <person name="Goesmann A."/>
            <person name="Henrissat B."/>
            <person name="Duncan S.H."/>
            <person name="Flint H.J."/>
        </authorList>
    </citation>
    <scope>NUCLEOTIDE SEQUENCE</scope>
    <source>
        <strain evidence="14">NBRC 103408</strain>
    </source>
</reference>
<dbReference type="PANTHER" id="PTHR37531:SF1">
    <property type="entry name" value="HEME EXPORTER PROTEIN D"/>
    <property type="match status" value="1"/>
</dbReference>
<evidence type="ECO:0000256" key="3">
    <source>
        <dbReference type="ARBA" id="ARBA00008741"/>
    </source>
</evidence>
<organism evidence="14 15">
    <name type="scientific">Sneathiella chinensis</name>
    <dbReference type="NCBI Taxonomy" id="349750"/>
    <lineage>
        <taxon>Bacteria</taxon>
        <taxon>Pseudomonadati</taxon>
        <taxon>Pseudomonadota</taxon>
        <taxon>Alphaproteobacteria</taxon>
        <taxon>Sneathiellales</taxon>
        <taxon>Sneathiellaceae</taxon>
        <taxon>Sneathiella</taxon>
    </lineage>
</organism>
<gene>
    <name evidence="14" type="ORF">GCM10007924_30400</name>
</gene>
<feature type="region of interest" description="Disordered" evidence="13">
    <location>
        <begin position="52"/>
        <end position="71"/>
    </location>
</feature>
<sequence length="71" mass="8449">MAEFNEFLEMGGYAAFVWPSYLVSAVVLTLLVVFSVRRLRRIERDLKPFEERRQARRNRTRSSRTEPLNDT</sequence>
<evidence type="ECO:0000256" key="9">
    <source>
        <dbReference type="ARBA" id="ARBA00022748"/>
    </source>
</evidence>
<protein>
    <recommendedName>
        <fullName evidence="4 12">Heme exporter protein D</fullName>
    </recommendedName>
</protein>
<comment type="subcellular location">
    <subcellularLocation>
        <location evidence="2 12">Cell inner membrane</location>
        <topology evidence="2 12">Single-pass membrane protein</topology>
    </subcellularLocation>
</comment>
<evidence type="ECO:0000256" key="8">
    <source>
        <dbReference type="ARBA" id="ARBA00022692"/>
    </source>
</evidence>
<feature type="transmembrane region" description="Helical" evidence="12">
    <location>
        <begin position="12"/>
        <end position="34"/>
    </location>
</feature>
<keyword evidence="5 12" id="KW-0813">Transport</keyword>
<dbReference type="Pfam" id="PF04995">
    <property type="entry name" value="CcmD"/>
    <property type="match status" value="1"/>
</dbReference>
<evidence type="ECO:0000256" key="2">
    <source>
        <dbReference type="ARBA" id="ARBA00004377"/>
    </source>
</evidence>
<dbReference type="PANTHER" id="PTHR37531">
    <property type="entry name" value="HEME EXPORTER PROTEIN D"/>
    <property type="match status" value="1"/>
</dbReference>
<evidence type="ECO:0000256" key="6">
    <source>
        <dbReference type="ARBA" id="ARBA00022475"/>
    </source>
</evidence>
<dbReference type="RefSeq" id="WP_169562046.1">
    <property type="nucleotide sequence ID" value="NZ_BSNF01000010.1"/>
</dbReference>
<name>A0ABQ5U9G4_9PROT</name>
<dbReference type="InterPro" id="IPR052075">
    <property type="entry name" value="Heme_exporter_D"/>
</dbReference>
<evidence type="ECO:0000313" key="14">
    <source>
        <dbReference type="EMBL" id="GLQ07818.1"/>
    </source>
</evidence>
<comment type="similarity">
    <text evidence="3 12">Belongs to the CcmD/CycX/HelD family.</text>
</comment>
<evidence type="ECO:0000256" key="7">
    <source>
        <dbReference type="ARBA" id="ARBA00022519"/>
    </source>
</evidence>
<keyword evidence="8 12" id="KW-0812">Transmembrane</keyword>
<dbReference type="Proteomes" id="UP001161409">
    <property type="component" value="Unassembled WGS sequence"/>
</dbReference>
<comment type="caution">
    <text evidence="14">The sequence shown here is derived from an EMBL/GenBank/DDBJ whole genome shotgun (WGS) entry which is preliminary data.</text>
</comment>
<keyword evidence="7 12" id="KW-0997">Cell inner membrane</keyword>
<proteinExistence type="inferred from homology"/>
<comment type="function">
    <text evidence="1 12">Required for the export of heme to the periplasm for the biogenesis of c-type cytochromes.</text>
</comment>
<evidence type="ECO:0000256" key="10">
    <source>
        <dbReference type="ARBA" id="ARBA00022989"/>
    </source>
</evidence>
<keyword evidence="6 12" id="KW-1003">Cell membrane</keyword>
<dbReference type="InterPro" id="IPR007078">
    <property type="entry name" value="Haem_export_protD_CcmD"/>
</dbReference>
<dbReference type="EMBL" id="BSNF01000010">
    <property type="protein sequence ID" value="GLQ07818.1"/>
    <property type="molecule type" value="Genomic_DNA"/>
</dbReference>
<evidence type="ECO:0000256" key="13">
    <source>
        <dbReference type="SAM" id="MobiDB-lite"/>
    </source>
</evidence>
<evidence type="ECO:0000313" key="15">
    <source>
        <dbReference type="Proteomes" id="UP001161409"/>
    </source>
</evidence>
<reference evidence="14" key="2">
    <citation type="submission" date="2023-01" db="EMBL/GenBank/DDBJ databases">
        <title>Draft genome sequence of Sneathiella chinensis strain NBRC 103408.</title>
        <authorList>
            <person name="Sun Q."/>
            <person name="Mori K."/>
        </authorList>
    </citation>
    <scope>NUCLEOTIDE SEQUENCE</scope>
    <source>
        <strain evidence="14">NBRC 103408</strain>
    </source>
</reference>
<evidence type="ECO:0000256" key="11">
    <source>
        <dbReference type="ARBA" id="ARBA00023136"/>
    </source>
</evidence>